<comment type="caution">
    <text evidence="1">The sequence shown here is derived from an EMBL/GenBank/DDBJ whole genome shotgun (WGS) entry which is preliminary data.</text>
</comment>
<evidence type="ECO:0000313" key="2">
    <source>
        <dbReference type="Proteomes" id="UP000664800"/>
    </source>
</evidence>
<dbReference type="EMBL" id="JAFKMR010000014">
    <property type="protein sequence ID" value="MBN8743984.1"/>
    <property type="molecule type" value="Genomic_DNA"/>
</dbReference>
<dbReference type="AlphaFoldDB" id="A0A8I1MVP7"/>
<reference evidence="1" key="1">
    <citation type="submission" date="2021-02" db="EMBL/GenBank/DDBJ databases">
        <title>Thiocyanate and organic carbon inputs drive convergent selection for specific autotrophic Afipia and Thiobacillus strains within complex microbiomes.</title>
        <authorList>
            <person name="Huddy R.J."/>
            <person name="Sachdeva R."/>
            <person name="Kadzinga F."/>
            <person name="Kantor R.S."/>
            <person name="Harrison S.T.L."/>
            <person name="Banfield J.F."/>
        </authorList>
    </citation>
    <scope>NUCLEOTIDE SEQUENCE</scope>
    <source>
        <strain evidence="1">SCN18_13_7_16_R3_B_64_19</strain>
    </source>
</reference>
<protein>
    <submittedName>
        <fullName evidence="1">Uncharacterized protein</fullName>
    </submittedName>
</protein>
<proteinExistence type="predicted"/>
<dbReference type="RefSeq" id="WP_276729357.1">
    <property type="nucleotide sequence ID" value="NZ_JAFKMR010000014.1"/>
</dbReference>
<evidence type="ECO:0000313" key="1">
    <source>
        <dbReference type="EMBL" id="MBN8743984.1"/>
    </source>
</evidence>
<dbReference type="Proteomes" id="UP000664800">
    <property type="component" value="Unassembled WGS sequence"/>
</dbReference>
<accession>A0A8I1MVP7</accession>
<organism evidence="1 2">
    <name type="scientific">Thiomonas arsenitoxydans (strain DSM 22701 / CIP 110005 / 3As)</name>
    <dbReference type="NCBI Taxonomy" id="426114"/>
    <lineage>
        <taxon>Bacteria</taxon>
        <taxon>Pseudomonadati</taxon>
        <taxon>Pseudomonadota</taxon>
        <taxon>Betaproteobacteria</taxon>
        <taxon>Burkholderiales</taxon>
        <taxon>Thiomonas</taxon>
    </lineage>
</organism>
<sequence>MQCYHPANRHDRNATWSADNPECRWRTYDYEERINRDKASPDIFWLKDDSLSDTDNLPAPEVIAAEIVDDLEAALGQFRLIAAEAEALR</sequence>
<name>A0A8I1MVP7_THIA3</name>
<gene>
    <name evidence="1" type="ORF">J0I24_06710</name>
</gene>